<dbReference type="FunFam" id="3.40.605.10:FF:000007">
    <property type="entry name" value="NAD/NADP-dependent betaine aldehyde dehydrogenase"/>
    <property type="match status" value="1"/>
</dbReference>
<dbReference type="InterPro" id="IPR029510">
    <property type="entry name" value="Ald_DH_CS_GLU"/>
</dbReference>
<dbReference type="OrthoDB" id="6187633at2"/>
<dbReference type="GO" id="GO:0004029">
    <property type="term" value="F:aldehyde dehydrogenase (NAD+) activity"/>
    <property type="evidence" value="ECO:0007669"/>
    <property type="project" value="UniProtKB-EC"/>
</dbReference>
<dbReference type="PROSITE" id="PS00070">
    <property type="entry name" value="ALDEHYDE_DEHYDR_CYS"/>
    <property type="match status" value="1"/>
</dbReference>
<sequence length="471" mass="49075">MKQYAQTYIDGSWQGFDPLASLDLKDSFTEQPFAHIALAGAAQVQLAVAAARRAFDGWSGTPLEQRAQFLRRIGANLAKQAEPLAEQITREVGMPLKLSRRIQVNAPAGAWESYAQLAGQMEYASQIGHSLVTQEPVGIVACITPWNYPLHQMTAKVAPALAAGCVVVLKPSELAPAAAYALAQAVHESGLPPGVFNLVVGAGNVAGEALAAHPDVDMVSFTGSTAAGKRVAGIAADGVKRVALELGGKSASIVLPGADLALAMRHALGACFLNSGQTCTAITRLLVPADRYDECARLLQEGAASFAMGDPMESGTRLGPLVSGQQRDRVQDYIAQALAAGATSITSRAILPPHGYFVAPTVLGGVHPDSAIAQEEVFGPVLAVIAYQSEEEAIAIANHSNYGLAAAVWGADRGHALAVAKRLRAGQIDINGAAFNPLAPFGGFKHSGVGRENGAFGIKEFLEPRAIQLPA</sequence>
<feature type="active site" evidence="5">
    <location>
        <position position="245"/>
    </location>
</feature>
<dbReference type="RefSeq" id="WP_073102832.1">
    <property type="nucleotide sequence ID" value="NZ_FQXE01000004.1"/>
</dbReference>
<dbReference type="Gene3D" id="3.40.605.10">
    <property type="entry name" value="Aldehyde Dehydrogenase, Chain A, domain 1"/>
    <property type="match status" value="1"/>
</dbReference>
<dbReference type="InterPro" id="IPR016163">
    <property type="entry name" value="Ald_DH_C"/>
</dbReference>
<evidence type="ECO:0000256" key="3">
    <source>
        <dbReference type="ARBA" id="ARBA00024226"/>
    </source>
</evidence>
<reference evidence="8 9" key="1">
    <citation type="submission" date="2016-11" db="EMBL/GenBank/DDBJ databases">
        <authorList>
            <person name="Jaros S."/>
            <person name="Januszkiewicz K."/>
            <person name="Wedrychowicz H."/>
        </authorList>
    </citation>
    <scope>NUCLEOTIDE SEQUENCE [LARGE SCALE GENOMIC DNA]</scope>
    <source>
        <strain evidence="8 9">CGMCC 1.10190</strain>
    </source>
</reference>
<gene>
    <name evidence="8" type="ORF">SAMN04488135_104152</name>
</gene>
<evidence type="ECO:0000256" key="2">
    <source>
        <dbReference type="ARBA" id="ARBA00023002"/>
    </source>
</evidence>
<keyword evidence="2 6" id="KW-0560">Oxidoreductase</keyword>
<proteinExistence type="inferred from homology"/>
<feature type="domain" description="Aldehyde dehydrogenase" evidence="7">
    <location>
        <begin position="22"/>
        <end position="466"/>
    </location>
</feature>
<dbReference type="InterPro" id="IPR016161">
    <property type="entry name" value="Ald_DH/histidinol_DH"/>
</dbReference>
<dbReference type="AlphaFoldDB" id="A0A1M5UXF9"/>
<dbReference type="SUPFAM" id="SSF53720">
    <property type="entry name" value="ALDH-like"/>
    <property type="match status" value="1"/>
</dbReference>
<protein>
    <recommendedName>
        <fullName evidence="3">aldehyde dehydrogenase (NAD(+))</fullName>
        <ecNumber evidence="3">1.2.1.3</ecNumber>
    </recommendedName>
</protein>
<dbReference type="EC" id="1.2.1.3" evidence="3"/>
<dbReference type="Pfam" id="PF00171">
    <property type="entry name" value="Aldedh"/>
    <property type="match status" value="1"/>
</dbReference>
<dbReference type="CDD" id="cd07138">
    <property type="entry name" value="ALDH_CddD_SSP0762"/>
    <property type="match status" value="1"/>
</dbReference>
<evidence type="ECO:0000313" key="8">
    <source>
        <dbReference type="EMBL" id="SHH67701.1"/>
    </source>
</evidence>
<organism evidence="8 9">
    <name type="scientific">Pollutimonas bauzanensis</name>
    <dbReference type="NCBI Taxonomy" id="658167"/>
    <lineage>
        <taxon>Bacteria</taxon>
        <taxon>Pseudomonadati</taxon>
        <taxon>Pseudomonadota</taxon>
        <taxon>Betaproteobacteria</taxon>
        <taxon>Burkholderiales</taxon>
        <taxon>Alcaligenaceae</taxon>
        <taxon>Pollutimonas</taxon>
    </lineage>
</organism>
<dbReference type="InterPro" id="IPR015590">
    <property type="entry name" value="Aldehyde_DH_dom"/>
</dbReference>
<evidence type="ECO:0000256" key="6">
    <source>
        <dbReference type="RuleBase" id="RU003345"/>
    </source>
</evidence>
<comment type="similarity">
    <text evidence="1 6">Belongs to the aldehyde dehydrogenase family.</text>
</comment>
<evidence type="ECO:0000256" key="5">
    <source>
        <dbReference type="PROSITE-ProRule" id="PRU10007"/>
    </source>
</evidence>
<evidence type="ECO:0000256" key="4">
    <source>
        <dbReference type="ARBA" id="ARBA00049194"/>
    </source>
</evidence>
<dbReference type="InterPro" id="IPR016162">
    <property type="entry name" value="Ald_DH_N"/>
</dbReference>
<comment type="catalytic activity">
    <reaction evidence="4">
        <text>an aldehyde + NAD(+) + H2O = a carboxylate + NADH + 2 H(+)</text>
        <dbReference type="Rhea" id="RHEA:16185"/>
        <dbReference type="ChEBI" id="CHEBI:15377"/>
        <dbReference type="ChEBI" id="CHEBI:15378"/>
        <dbReference type="ChEBI" id="CHEBI:17478"/>
        <dbReference type="ChEBI" id="CHEBI:29067"/>
        <dbReference type="ChEBI" id="CHEBI:57540"/>
        <dbReference type="ChEBI" id="CHEBI:57945"/>
        <dbReference type="EC" id="1.2.1.3"/>
    </reaction>
</comment>
<evidence type="ECO:0000256" key="1">
    <source>
        <dbReference type="ARBA" id="ARBA00009986"/>
    </source>
</evidence>
<accession>A0A1M5UXF9</accession>
<dbReference type="STRING" id="658167.SAMN04488135_104152"/>
<dbReference type="EMBL" id="FQXE01000004">
    <property type="protein sequence ID" value="SHH67701.1"/>
    <property type="molecule type" value="Genomic_DNA"/>
</dbReference>
<name>A0A1M5UXF9_9BURK</name>
<dbReference type="Gene3D" id="3.40.309.10">
    <property type="entry name" value="Aldehyde Dehydrogenase, Chain A, domain 2"/>
    <property type="match status" value="1"/>
</dbReference>
<evidence type="ECO:0000313" key="9">
    <source>
        <dbReference type="Proteomes" id="UP000184226"/>
    </source>
</evidence>
<dbReference type="Proteomes" id="UP000184226">
    <property type="component" value="Unassembled WGS sequence"/>
</dbReference>
<dbReference type="InterPro" id="IPR016160">
    <property type="entry name" value="Ald_DH_CS_CYS"/>
</dbReference>
<keyword evidence="9" id="KW-1185">Reference proteome</keyword>
<dbReference type="PANTHER" id="PTHR42804:SF1">
    <property type="entry name" value="ALDEHYDE DEHYDROGENASE-RELATED"/>
    <property type="match status" value="1"/>
</dbReference>
<dbReference type="PROSITE" id="PS00687">
    <property type="entry name" value="ALDEHYDE_DEHYDR_GLU"/>
    <property type="match status" value="1"/>
</dbReference>
<dbReference type="PANTHER" id="PTHR42804">
    <property type="entry name" value="ALDEHYDE DEHYDROGENASE"/>
    <property type="match status" value="1"/>
</dbReference>
<evidence type="ECO:0000259" key="7">
    <source>
        <dbReference type="Pfam" id="PF00171"/>
    </source>
</evidence>